<protein>
    <submittedName>
        <fullName evidence="2">Hydrolase</fullName>
    </submittedName>
</protein>
<dbReference type="AlphaFoldDB" id="A0A0H1R5M6"/>
<dbReference type="InterPro" id="IPR000868">
    <property type="entry name" value="Isochorismatase-like_dom"/>
</dbReference>
<proteinExistence type="predicted"/>
<evidence type="ECO:0000313" key="2">
    <source>
        <dbReference type="EMBL" id="KLK90329.1"/>
    </source>
</evidence>
<gene>
    <name evidence="2" type="ORF">AA309_26520</name>
</gene>
<dbReference type="STRING" id="1225564.AA309_26520"/>
<feature type="domain" description="Isochorismatase-like" evidence="1">
    <location>
        <begin position="13"/>
        <end position="165"/>
    </location>
</feature>
<organism evidence="2 3">
    <name type="scientific">Microvirga vignae</name>
    <dbReference type="NCBI Taxonomy" id="1225564"/>
    <lineage>
        <taxon>Bacteria</taxon>
        <taxon>Pseudomonadati</taxon>
        <taxon>Pseudomonadota</taxon>
        <taxon>Alphaproteobacteria</taxon>
        <taxon>Hyphomicrobiales</taxon>
        <taxon>Methylobacteriaceae</taxon>
        <taxon>Microvirga</taxon>
    </lineage>
</organism>
<sequence length="211" mass="22763">MSDIASLLTPSECAMLVIDHQAGLAFAVESIDRQTLLNNSAALARTAVVFGLPIIASTSATKVYSGPLMPAIQKVIPDVHAIDRKSMNVWEDEAARAVVESFGRKRLLVSGLLTEACVSFTVISALAEGYEVYVVADACGGLTPTSHDLALRRMESAGARMTSWIQVLLELQRDWTRHETYDGARSIVETYGGGYGIGLSYARDMIKPPSK</sequence>
<dbReference type="Gene3D" id="3.40.50.850">
    <property type="entry name" value="Isochorismatase-like"/>
    <property type="match status" value="1"/>
</dbReference>
<keyword evidence="3" id="KW-1185">Reference proteome</keyword>
<dbReference type="PANTHER" id="PTHR43559:SF1">
    <property type="entry name" value="HYDROLASE"/>
    <property type="match status" value="1"/>
</dbReference>
<evidence type="ECO:0000259" key="1">
    <source>
        <dbReference type="Pfam" id="PF00857"/>
    </source>
</evidence>
<dbReference type="OrthoDB" id="9789777at2"/>
<evidence type="ECO:0000313" key="3">
    <source>
        <dbReference type="Proteomes" id="UP000035489"/>
    </source>
</evidence>
<dbReference type="InterPro" id="IPR036380">
    <property type="entry name" value="Isochorismatase-like_sf"/>
</dbReference>
<dbReference type="Pfam" id="PF00857">
    <property type="entry name" value="Isochorismatase"/>
    <property type="match status" value="1"/>
</dbReference>
<dbReference type="InterPro" id="IPR053152">
    <property type="entry name" value="Hydrolase_YcaC-like"/>
</dbReference>
<name>A0A0H1R5M6_9HYPH</name>
<dbReference type="PANTHER" id="PTHR43559">
    <property type="entry name" value="HYDROLASE YCAC-RELATED"/>
    <property type="match status" value="1"/>
</dbReference>
<reference evidence="2 3" key="1">
    <citation type="submission" date="2015-05" db="EMBL/GenBank/DDBJ databases">
        <title>Draft genome sequence of Microvirga vignae strain BR3299, a novel nitrogen fixing bacteria isolated from Brazil semi-aired region.</title>
        <authorList>
            <person name="Zilli J.E."/>
            <person name="Passos S.R."/>
            <person name="Leite J."/>
            <person name="Baldani J.I."/>
            <person name="Xavier G.R."/>
            <person name="Rumjaneck N.G."/>
            <person name="Simoes-Araujo J.L."/>
        </authorList>
    </citation>
    <scope>NUCLEOTIDE SEQUENCE [LARGE SCALE GENOMIC DNA]</scope>
    <source>
        <strain evidence="2 3">BR3299</strain>
    </source>
</reference>
<dbReference type="RefSeq" id="WP_047192022.1">
    <property type="nucleotide sequence ID" value="NZ_LCYG01000088.1"/>
</dbReference>
<comment type="caution">
    <text evidence="2">The sequence shown here is derived from an EMBL/GenBank/DDBJ whole genome shotgun (WGS) entry which is preliminary data.</text>
</comment>
<dbReference type="EMBL" id="LCYG01000088">
    <property type="protein sequence ID" value="KLK90329.1"/>
    <property type="molecule type" value="Genomic_DNA"/>
</dbReference>
<dbReference type="PATRIC" id="fig|1225564.3.peg.6896"/>
<keyword evidence="2" id="KW-0378">Hydrolase</keyword>
<dbReference type="CDD" id="cd01012">
    <property type="entry name" value="YcaC_related"/>
    <property type="match status" value="1"/>
</dbReference>
<dbReference type="GO" id="GO:0016787">
    <property type="term" value="F:hydrolase activity"/>
    <property type="evidence" value="ECO:0007669"/>
    <property type="project" value="UniProtKB-KW"/>
</dbReference>
<accession>A0A0H1R5M6</accession>
<dbReference type="Proteomes" id="UP000035489">
    <property type="component" value="Unassembled WGS sequence"/>
</dbReference>
<dbReference type="SUPFAM" id="SSF52499">
    <property type="entry name" value="Isochorismatase-like hydrolases"/>
    <property type="match status" value="1"/>
</dbReference>